<dbReference type="Gene3D" id="3.30.1490.490">
    <property type="match status" value="1"/>
</dbReference>
<dbReference type="EMBL" id="JAVRBK010000006">
    <property type="protein sequence ID" value="KAK5642749.1"/>
    <property type="molecule type" value="Genomic_DNA"/>
</dbReference>
<evidence type="ECO:0000313" key="12">
    <source>
        <dbReference type="Proteomes" id="UP001329430"/>
    </source>
</evidence>
<keyword evidence="12" id="KW-1185">Reference proteome</keyword>
<dbReference type="InterPro" id="IPR014898">
    <property type="entry name" value="Znf_C2H2_LYAR"/>
</dbReference>
<evidence type="ECO:0000256" key="5">
    <source>
        <dbReference type="ARBA" id="ARBA00022833"/>
    </source>
</evidence>
<feature type="compositionally biased region" description="Polar residues" evidence="8">
    <location>
        <begin position="295"/>
        <end position="307"/>
    </location>
</feature>
<evidence type="ECO:0000313" key="11">
    <source>
        <dbReference type="EMBL" id="KAK5642749.1"/>
    </source>
</evidence>
<keyword evidence="5" id="KW-0862">Zinc</keyword>
<evidence type="ECO:0000256" key="6">
    <source>
        <dbReference type="ARBA" id="ARBA00023242"/>
    </source>
</evidence>
<dbReference type="InterPro" id="IPR058719">
    <property type="entry name" value="WHD_LYAR"/>
</dbReference>
<evidence type="ECO:0000256" key="8">
    <source>
        <dbReference type="SAM" id="MobiDB-lite"/>
    </source>
</evidence>
<dbReference type="Proteomes" id="UP001329430">
    <property type="component" value="Chromosome 6"/>
</dbReference>
<dbReference type="PANTHER" id="PTHR13100:SF10">
    <property type="entry name" value="CELL GROWTH-REGULATING NUCLEOLAR PROTEIN"/>
    <property type="match status" value="1"/>
</dbReference>
<evidence type="ECO:0000256" key="4">
    <source>
        <dbReference type="ARBA" id="ARBA00022771"/>
    </source>
</evidence>
<dbReference type="FunFam" id="3.30.1490.490:FF:000001">
    <property type="entry name" value="cell growth-regulating nucleolar protein-like"/>
    <property type="match status" value="1"/>
</dbReference>
<accession>A0AAN7VF10</accession>
<dbReference type="SUPFAM" id="SSF57667">
    <property type="entry name" value="beta-beta-alpha zinc fingers"/>
    <property type="match status" value="2"/>
</dbReference>
<proteinExistence type="predicted"/>
<evidence type="ECO:0008006" key="13">
    <source>
        <dbReference type="Google" id="ProtNLM"/>
    </source>
</evidence>
<feature type="compositionally biased region" description="Acidic residues" evidence="8">
    <location>
        <begin position="169"/>
        <end position="178"/>
    </location>
</feature>
<sequence length="480" mass="53643">MVVFTCNNCGESLQKPKVEKHYATVCATTKNLTCVDCLKDFREEAYVAHTKCITEQERYSAKGTVTNVIGKGEAKQQQWTDMINELIENSKSATGSQKVIFQIMSNQTENVPRKKMKFLNFIKNAGGNRIMYGDIEKVWDLIEQHKSERVASTEGPSATTDKVSKLSENDDANNEDIEIPVNAENAEPTKKKKKKCKSKHTESDVISDQIESQEKSSDGKKTKKRKSSVHENANIATDVTNGHDSPQLNGNEEKKSKKRKSSNVQEGDNEPIVSNLNGTNTEKKKRKSKGGLLDNNMTETNSMNQDNVLKIEAPQENSSPNDSISKEKKKKKKKLQDDHEVEMKKTKLDDTSATGIVPEVAEANKSISKEKKKKRKSETSQEVTKVPTVEDTPISAADVKVNGNDSNARDDLGRIILKALQKKNTVSLVKLQKKVIGEYCKETNVTESPNLIKKFNKQLKKMKGVEILDNNVTLKALHEC</sequence>
<dbReference type="InterPro" id="IPR036236">
    <property type="entry name" value="Znf_C2H2_sf"/>
</dbReference>
<dbReference type="Pfam" id="PF25879">
    <property type="entry name" value="WHD_LYAR"/>
    <property type="match status" value="1"/>
</dbReference>
<feature type="compositionally biased region" description="Basic and acidic residues" evidence="8">
    <location>
        <begin position="335"/>
        <end position="350"/>
    </location>
</feature>
<keyword evidence="2" id="KW-0479">Metal-binding</keyword>
<feature type="region of interest" description="Disordered" evidence="8">
    <location>
        <begin position="147"/>
        <end position="387"/>
    </location>
</feature>
<name>A0AAN7VF10_9COLE</name>
<dbReference type="GO" id="GO:0003677">
    <property type="term" value="F:DNA binding"/>
    <property type="evidence" value="ECO:0007669"/>
    <property type="project" value="InterPro"/>
</dbReference>
<evidence type="ECO:0000256" key="7">
    <source>
        <dbReference type="PROSITE-ProRule" id="PRU01145"/>
    </source>
</evidence>
<feature type="compositionally biased region" description="Polar residues" evidence="8">
    <location>
        <begin position="230"/>
        <end position="250"/>
    </location>
</feature>
<dbReference type="GO" id="GO:0005730">
    <property type="term" value="C:nucleolus"/>
    <property type="evidence" value="ECO:0007669"/>
    <property type="project" value="TreeGrafter"/>
</dbReference>
<comment type="subcellular location">
    <subcellularLocation>
        <location evidence="1">Nucleus</location>
    </subcellularLocation>
</comment>
<evidence type="ECO:0000256" key="2">
    <source>
        <dbReference type="ARBA" id="ARBA00022723"/>
    </source>
</evidence>
<organism evidence="11 12">
    <name type="scientific">Pyrocoelia pectoralis</name>
    <dbReference type="NCBI Taxonomy" id="417401"/>
    <lineage>
        <taxon>Eukaryota</taxon>
        <taxon>Metazoa</taxon>
        <taxon>Ecdysozoa</taxon>
        <taxon>Arthropoda</taxon>
        <taxon>Hexapoda</taxon>
        <taxon>Insecta</taxon>
        <taxon>Pterygota</taxon>
        <taxon>Neoptera</taxon>
        <taxon>Endopterygota</taxon>
        <taxon>Coleoptera</taxon>
        <taxon>Polyphaga</taxon>
        <taxon>Elateriformia</taxon>
        <taxon>Elateroidea</taxon>
        <taxon>Lampyridae</taxon>
        <taxon>Lampyrinae</taxon>
        <taxon>Pyrocoelia</taxon>
    </lineage>
</organism>
<feature type="domain" description="Zinc finger C2H2 LYAR-type" evidence="9">
    <location>
        <begin position="32"/>
        <end position="59"/>
    </location>
</feature>
<dbReference type="AlphaFoldDB" id="A0AAN7VF10"/>
<comment type="caution">
    <text evidence="11">The sequence shown here is derived from an EMBL/GenBank/DDBJ whole genome shotgun (WGS) entry which is preliminary data.</text>
</comment>
<dbReference type="GO" id="GO:0006364">
    <property type="term" value="P:rRNA processing"/>
    <property type="evidence" value="ECO:0007669"/>
    <property type="project" value="TreeGrafter"/>
</dbReference>
<gene>
    <name evidence="11" type="ORF">RI129_008916</name>
</gene>
<feature type="domain" description="Cell growth-regulating nucleolar protein-like winged helix" evidence="10">
    <location>
        <begin position="414"/>
        <end position="475"/>
    </location>
</feature>
<evidence type="ECO:0000259" key="10">
    <source>
        <dbReference type="Pfam" id="PF25879"/>
    </source>
</evidence>
<evidence type="ECO:0000256" key="1">
    <source>
        <dbReference type="ARBA" id="ARBA00004123"/>
    </source>
</evidence>
<dbReference type="GO" id="GO:0000122">
    <property type="term" value="P:negative regulation of transcription by RNA polymerase II"/>
    <property type="evidence" value="ECO:0007669"/>
    <property type="project" value="TreeGrafter"/>
</dbReference>
<dbReference type="InterPro" id="IPR039999">
    <property type="entry name" value="LYAR"/>
</dbReference>
<keyword evidence="3" id="KW-0677">Repeat</keyword>
<evidence type="ECO:0000259" key="9">
    <source>
        <dbReference type="Pfam" id="PF08790"/>
    </source>
</evidence>
<reference evidence="11 12" key="1">
    <citation type="journal article" date="2024" name="Insects">
        <title>An Improved Chromosome-Level Genome Assembly of the Firefly Pyrocoelia pectoralis.</title>
        <authorList>
            <person name="Fu X."/>
            <person name="Meyer-Rochow V.B."/>
            <person name="Ballantyne L."/>
            <person name="Zhu X."/>
        </authorList>
    </citation>
    <scope>NUCLEOTIDE SEQUENCE [LARGE SCALE GENOMIC DNA]</scope>
    <source>
        <strain evidence="11">XCY_ONT2</strain>
    </source>
</reference>
<dbReference type="PANTHER" id="PTHR13100">
    <property type="entry name" value="CELL GROWTH-REGULATING NUCLEOLAR PROTEIN LYAR"/>
    <property type="match status" value="1"/>
</dbReference>
<dbReference type="Pfam" id="PF08790">
    <property type="entry name" value="zf-LYAR"/>
    <property type="match status" value="1"/>
</dbReference>
<keyword evidence="4 7" id="KW-0863">Zinc-finger</keyword>
<protein>
    <recommendedName>
        <fullName evidence="13">Cell growth-regulating nucleolar protein</fullName>
    </recommendedName>
</protein>
<dbReference type="GO" id="GO:0008270">
    <property type="term" value="F:zinc ion binding"/>
    <property type="evidence" value="ECO:0007669"/>
    <property type="project" value="UniProtKB-KW"/>
</dbReference>
<dbReference type="PROSITE" id="PS51804">
    <property type="entry name" value="ZF_C2HC_LYAR"/>
    <property type="match status" value="1"/>
</dbReference>
<keyword evidence="6" id="KW-0539">Nucleus</keyword>
<evidence type="ECO:0000256" key="3">
    <source>
        <dbReference type="ARBA" id="ARBA00022737"/>
    </source>
</evidence>